<comment type="subcellular location">
    <subcellularLocation>
        <location evidence="6">Cell membrane</location>
        <topology evidence="6">Multi-pass membrane protein</topology>
    </subcellularLocation>
    <subcellularLocation>
        <location evidence="1">Membrane</location>
        <topology evidence="1">Multi-pass membrane protein</topology>
    </subcellularLocation>
</comment>
<keyword evidence="10" id="KW-1185">Reference proteome</keyword>
<organism evidence="9 10">
    <name type="scientific">Arachnia propionica</name>
    <dbReference type="NCBI Taxonomy" id="1750"/>
    <lineage>
        <taxon>Bacteria</taxon>
        <taxon>Bacillati</taxon>
        <taxon>Actinomycetota</taxon>
        <taxon>Actinomycetes</taxon>
        <taxon>Propionibacteriales</taxon>
        <taxon>Propionibacteriaceae</taxon>
        <taxon>Arachnia</taxon>
    </lineage>
</organism>
<dbReference type="Proteomes" id="UP000273044">
    <property type="component" value="Chromosome"/>
</dbReference>
<evidence type="ECO:0000256" key="1">
    <source>
        <dbReference type="ARBA" id="ARBA00004141"/>
    </source>
</evidence>
<evidence type="ECO:0000256" key="2">
    <source>
        <dbReference type="ARBA" id="ARBA00022448"/>
    </source>
</evidence>
<keyword evidence="2 6" id="KW-0813">Transport</keyword>
<dbReference type="OrthoDB" id="5244012at2"/>
<dbReference type="InterPro" id="IPR051204">
    <property type="entry name" value="ABC_transp_perm/SBD"/>
</dbReference>
<name>A0A3N4CVX3_9ACTN</name>
<comment type="similarity">
    <text evidence="6">Belongs to the binding-protein-dependent transport system permease family.</text>
</comment>
<proteinExistence type="inferred from homology"/>
<accession>A0A3N4CVX3</accession>
<protein>
    <submittedName>
        <fullName evidence="8">ABC transporter permease subunit</fullName>
    </submittedName>
    <submittedName>
        <fullName evidence="9">Osmoprotectant uptake system permease protein yehW</fullName>
    </submittedName>
</protein>
<dbReference type="EMBL" id="CP072385">
    <property type="protein sequence ID" value="QUC10496.1"/>
    <property type="molecule type" value="Genomic_DNA"/>
</dbReference>
<dbReference type="OMA" id="PIFENTV"/>
<evidence type="ECO:0000313" key="10">
    <source>
        <dbReference type="Proteomes" id="UP000273044"/>
    </source>
</evidence>
<dbReference type="GO" id="GO:0005886">
    <property type="term" value="C:plasma membrane"/>
    <property type="evidence" value="ECO:0007669"/>
    <property type="project" value="UniProtKB-SubCell"/>
</dbReference>
<feature type="transmembrane region" description="Helical" evidence="6">
    <location>
        <begin position="185"/>
        <end position="207"/>
    </location>
</feature>
<dbReference type="GO" id="GO:0031460">
    <property type="term" value="P:glycine betaine transport"/>
    <property type="evidence" value="ECO:0007669"/>
    <property type="project" value="TreeGrafter"/>
</dbReference>
<dbReference type="Gene3D" id="1.10.3720.10">
    <property type="entry name" value="MetI-like"/>
    <property type="match status" value="1"/>
</dbReference>
<evidence type="ECO:0000313" key="9">
    <source>
        <dbReference type="EMBL" id="VEH69454.1"/>
    </source>
</evidence>
<dbReference type="GO" id="GO:0055085">
    <property type="term" value="P:transmembrane transport"/>
    <property type="evidence" value="ECO:0007669"/>
    <property type="project" value="InterPro"/>
</dbReference>
<dbReference type="PANTHER" id="PTHR30177">
    <property type="entry name" value="GLYCINE BETAINE/L-PROLINE TRANSPORT SYSTEM PERMEASE PROTEIN PROW"/>
    <property type="match status" value="1"/>
</dbReference>
<keyword evidence="5 6" id="KW-0472">Membrane</keyword>
<reference evidence="9 10" key="1">
    <citation type="submission" date="2018-12" db="EMBL/GenBank/DDBJ databases">
        <authorList>
            <consortium name="Pathogen Informatics"/>
        </authorList>
    </citation>
    <scope>NUCLEOTIDE SEQUENCE [LARGE SCALE GENOMIC DNA]</scope>
    <source>
        <strain evidence="9 10">NCTC12967</strain>
    </source>
</reference>
<evidence type="ECO:0000256" key="3">
    <source>
        <dbReference type="ARBA" id="ARBA00022692"/>
    </source>
</evidence>
<evidence type="ECO:0000256" key="6">
    <source>
        <dbReference type="RuleBase" id="RU363032"/>
    </source>
</evidence>
<dbReference type="Pfam" id="PF00528">
    <property type="entry name" value="BPD_transp_1"/>
    <property type="match status" value="1"/>
</dbReference>
<sequence>MNLFLDALGWLFTPENWGGASGISSRLQQHLYFTLAVVAVACVLAFPAGVAIGHTRRGVAVVPMVTASARALPTLGLLTLVGLWSGLGLVAPFCALLVLAIPPMLAGAYSGITSAEPVTVDAARAIGLSSWQVLTQVELPAAVPLLLEGLRSTTLQVVATATLAAYTADVGLGRFLFTGLKTRDYAQMIGGALLVVVLALVLDLLLVQAKRSITRKLDPSTQIASAKESR</sequence>
<feature type="transmembrane region" description="Helical" evidence="6">
    <location>
        <begin position="75"/>
        <end position="101"/>
    </location>
</feature>
<dbReference type="SUPFAM" id="SSF161098">
    <property type="entry name" value="MetI-like"/>
    <property type="match status" value="1"/>
</dbReference>
<feature type="transmembrane region" description="Helical" evidence="6">
    <location>
        <begin position="32"/>
        <end position="54"/>
    </location>
</feature>
<gene>
    <name evidence="9" type="primary">yehW</name>
    <name evidence="8" type="ORF">J5A53_12015</name>
    <name evidence="9" type="ORF">NCTC12967_00723</name>
</gene>
<dbReference type="RefSeq" id="WP_014845850.1">
    <property type="nucleotide sequence ID" value="NZ_CAJZDL010000011.1"/>
</dbReference>
<dbReference type="EMBL" id="LR134406">
    <property type="protein sequence ID" value="VEH69454.1"/>
    <property type="molecule type" value="Genomic_DNA"/>
</dbReference>
<reference evidence="8" key="2">
    <citation type="submission" date="2021-03" db="EMBL/GenBank/DDBJ databases">
        <title>Human Oral Microbial Genomes.</title>
        <authorList>
            <person name="Johnston C.D."/>
            <person name="Chen T."/>
            <person name="Dewhirst F.E."/>
        </authorList>
    </citation>
    <scope>NUCLEOTIDE SEQUENCE</scope>
    <source>
        <strain evidence="8">F0714</strain>
    </source>
</reference>
<dbReference type="InterPro" id="IPR000515">
    <property type="entry name" value="MetI-like"/>
</dbReference>
<dbReference type="GeneID" id="64406207"/>
<dbReference type="Proteomes" id="UP000677180">
    <property type="component" value="Chromosome"/>
</dbReference>
<dbReference type="PANTHER" id="PTHR30177:SF33">
    <property type="entry name" value="POSSIBLE OSMOPROTECTANT (GLYCINE BETAINE_CARNITINE_CHOLINE_L-PROLINE) TRANSPORT INTEGRAL MEMBRANE PROTEIN ABC TRANSPORTER PROZ"/>
    <property type="match status" value="1"/>
</dbReference>
<evidence type="ECO:0000313" key="8">
    <source>
        <dbReference type="EMBL" id="QUC10496.1"/>
    </source>
</evidence>
<dbReference type="AlphaFoldDB" id="A0A3N4CVX3"/>
<feature type="domain" description="ABC transmembrane type-1" evidence="7">
    <location>
        <begin position="31"/>
        <end position="206"/>
    </location>
</feature>
<dbReference type="InterPro" id="IPR035906">
    <property type="entry name" value="MetI-like_sf"/>
</dbReference>
<keyword evidence="3 6" id="KW-0812">Transmembrane</keyword>
<dbReference type="PROSITE" id="PS50928">
    <property type="entry name" value="ABC_TM1"/>
    <property type="match status" value="1"/>
</dbReference>
<evidence type="ECO:0000256" key="5">
    <source>
        <dbReference type="ARBA" id="ARBA00023136"/>
    </source>
</evidence>
<evidence type="ECO:0000259" key="7">
    <source>
        <dbReference type="PROSITE" id="PS50928"/>
    </source>
</evidence>
<keyword evidence="4 6" id="KW-1133">Transmembrane helix</keyword>
<evidence type="ECO:0000256" key="4">
    <source>
        <dbReference type="ARBA" id="ARBA00022989"/>
    </source>
</evidence>